<accession>A0A2K2CNK8</accession>
<dbReference type="AlphaFoldDB" id="A0A2K2CNK8"/>
<reference evidence="2" key="3">
    <citation type="submission" date="2018-08" db="UniProtKB">
        <authorList>
            <consortium name="EnsemblPlants"/>
        </authorList>
    </citation>
    <scope>IDENTIFICATION</scope>
    <source>
        <strain evidence="2">cv. Bd21</strain>
    </source>
</reference>
<protein>
    <submittedName>
        <fullName evidence="1 2">Uncharacterized protein</fullName>
    </submittedName>
</protein>
<evidence type="ECO:0000313" key="3">
    <source>
        <dbReference type="Proteomes" id="UP000008810"/>
    </source>
</evidence>
<proteinExistence type="predicted"/>
<reference evidence="1 2" key="1">
    <citation type="journal article" date="2010" name="Nature">
        <title>Genome sequencing and analysis of the model grass Brachypodium distachyon.</title>
        <authorList>
            <consortium name="International Brachypodium Initiative"/>
        </authorList>
    </citation>
    <scope>NUCLEOTIDE SEQUENCE [LARGE SCALE GENOMIC DNA]</scope>
    <source>
        <strain evidence="1 2">Bd21</strain>
    </source>
</reference>
<dbReference type="EnsemblPlants" id="PNT63627">
    <property type="protein sequence ID" value="PNT63627"/>
    <property type="gene ID" value="BRADI_4g18836v3"/>
</dbReference>
<keyword evidence="3" id="KW-1185">Reference proteome</keyword>
<name>A0A2K2CNK8_BRADI</name>
<evidence type="ECO:0000313" key="1">
    <source>
        <dbReference type="EMBL" id="PNT63627.1"/>
    </source>
</evidence>
<dbReference type="EMBL" id="CM000883">
    <property type="protein sequence ID" value="PNT63627.1"/>
    <property type="molecule type" value="Genomic_DNA"/>
</dbReference>
<organism evidence="1">
    <name type="scientific">Brachypodium distachyon</name>
    <name type="common">Purple false brome</name>
    <name type="synonym">Trachynia distachya</name>
    <dbReference type="NCBI Taxonomy" id="15368"/>
    <lineage>
        <taxon>Eukaryota</taxon>
        <taxon>Viridiplantae</taxon>
        <taxon>Streptophyta</taxon>
        <taxon>Embryophyta</taxon>
        <taxon>Tracheophyta</taxon>
        <taxon>Spermatophyta</taxon>
        <taxon>Magnoliopsida</taxon>
        <taxon>Liliopsida</taxon>
        <taxon>Poales</taxon>
        <taxon>Poaceae</taxon>
        <taxon>BOP clade</taxon>
        <taxon>Pooideae</taxon>
        <taxon>Stipodae</taxon>
        <taxon>Brachypodieae</taxon>
        <taxon>Brachypodium</taxon>
    </lineage>
</organism>
<evidence type="ECO:0000313" key="2">
    <source>
        <dbReference type="EnsemblPlants" id="PNT63627"/>
    </source>
</evidence>
<dbReference type="Proteomes" id="UP000008810">
    <property type="component" value="Chromosome 4"/>
</dbReference>
<dbReference type="InParanoid" id="A0A2K2CNK8"/>
<sequence length="38" mass="4347">MDQIDGEEMLPDLNLVQQERCLISISCYYAPLGWFGPT</sequence>
<reference evidence="1" key="2">
    <citation type="submission" date="2017-06" db="EMBL/GenBank/DDBJ databases">
        <title>WGS assembly of Brachypodium distachyon.</title>
        <authorList>
            <consortium name="The International Brachypodium Initiative"/>
            <person name="Lucas S."/>
            <person name="Harmon-Smith M."/>
            <person name="Lail K."/>
            <person name="Tice H."/>
            <person name="Grimwood J."/>
            <person name="Bruce D."/>
            <person name="Barry K."/>
            <person name="Shu S."/>
            <person name="Lindquist E."/>
            <person name="Wang M."/>
            <person name="Pitluck S."/>
            <person name="Vogel J.P."/>
            <person name="Garvin D.F."/>
            <person name="Mockler T.C."/>
            <person name="Schmutz J."/>
            <person name="Rokhsar D."/>
            <person name="Bevan M.W."/>
        </authorList>
    </citation>
    <scope>NUCLEOTIDE SEQUENCE</scope>
    <source>
        <strain evidence="1">Bd21</strain>
    </source>
</reference>
<gene>
    <name evidence="1" type="ORF">BRADI_4g18836v3</name>
</gene>
<dbReference type="Gramene" id="PNT63627">
    <property type="protein sequence ID" value="PNT63627"/>
    <property type="gene ID" value="BRADI_4g18836v3"/>
</dbReference>